<keyword evidence="2" id="KW-1133">Transmembrane helix</keyword>
<dbReference type="Pfam" id="PF13517">
    <property type="entry name" value="FG-GAP_3"/>
    <property type="match status" value="9"/>
</dbReference>
<dbReference type="EMBL" id="CAJNOG010000793">
    <property type="protein sequence ID" value="CAF1359342.1"/>
    <property type="molecule type" value="Genomic_DNA"/>
</dbReference>
<evidence type="ECO:0000256" key="1">
    <source>
        <dbReference type="ARBA" id="ARBA00022729"/>
    </source>
</evidence>
<evidence type="ECO:0000256" key="2">
    <source>
        <dbReference type="SAM" id="Phobius"/>
    </source>
</evidence>
<feature type="transmembrane region" description="Helical" evidence="2">
    <location>
        <begin position="62"/>
        <end position="86"/>
    </location>
</feature>
<organism evidence="4 5">
    <name type="scientific">Adineta steineri</name>
    <dbReference type="NCBI Taxonomy" id="433720"/>
    <lineage>
        <taxon>Eukaryota</taxon>
        <taxon>Metazoa</taxon>
        <taxon>Spiralia</taxon>
        <taxon>Gnathifera</taxon>
        <taxon>Rotifera</taxon>
        <taxon>Eurotatoria</taxon>
        <taxon>Bdelloidea</taxon>
        <taxon>Adinetida</taxon>
        <taxon>Adinetidae</taxon>
        <taxon>Adineta</taxon>
    </lineage>
</organism>
<dbReference type="Proteomes" id="UP000663844">
    <property type="component" value="Unassembled WGS sequence"/>
</dbReference>
<dbReference type="PANTHER" id="PTHR46580">
    <property type="entry name" value="SENSOR KINASE-RELATED"/>
    <property type="match status" value="1"/>
</dbReference>
<keyword evidence="1" id="KW-0732">Signal</keyword>
<dbReference type="InterPro" id="IPR028994">
    <property type="entry name" value="Integrin_alpha_N"/>
</dbReference>
<dbReference type="Proteomes" id="UP000663845">
    <property type="component" value="Unassembled WGS sequence"/>
</dbReference>
<comment type="caution">
    <text evidence="4">The sequence shown here is derived from an EMBL/GenBank/DDBJ whole genome shotgun (WGS) entry which is preliminary data.</text>
</comment>
<dbReference type="InterPro" id="IPR013517">
    <property type="entry name" value="FG-GAP"/>
</dbReference>
<keyword evidence="2" id="KW-0812">Transmembrane</keyword>
<evidence type="ECO:0000313" key="3">
    <source>
        <dbReference type="EMBL" id="CAF1359342.1"/>
    </source>
</evidence>
<accession>A0A819A8V6</accession>
<evidence type="ECO:0000313" key="5">
    <source>
        <dbReference type="Proteomes" id="UP000663844"/>
    </source>
</evidence>
<dbReference type="PANTHER" id="PTHR46580:SF4">
    <property type="entry name" value="ATP_GTP-BINDING PROTEIN"/>
    <property type="match status" value="1"/>
</dbReference>
<protein>
    <submittedName>
        <fullName evidence="4">Uncharacterized protein</fullName>
    </submittedName>
</protein>
<dbReference type="Pfam" id="PF01839">
    <property type="entry name" value="FG-GAP"/>
    <property type="match status" value="2"/>
</dbReference>
<sequence length="1519" mass="162378">MDIESEIDIDYEHIQLEEYIDPISNVLNPETTSVVGRHTSTNDVESVILNTSNNKSVSPIKFCLIFTTFTCISMAIGIIIVCFTYYKPTTICQRTFKRTAESATGHNSRPYSIALADFNNDNKLDGVVANSGEDNIGILLQIANVSAINQVTYSTGTNSRPHSVIVNNFNQDNFLDIIVANFGTNNIGIFLGEQNGTFANITTFSTGNSRPYYINAGDFNNDNKMDIVVVNYGTDSISIYFNNGDGMFLNQTTYFMGYDSIPYSVAIADLNHDKILDLAVVNYGTNNIAILFGDASGIFSLPIIYTTNYGSQPSSIIIADINNDHELDLIVSNYGTHSIGIFYGFSNGTFDKQNLFILDVLSHPQFVTTGDVNKDNQTDIIILDSSLGYIQVLPGFGNGSFSNLTIYMTEEGTQPYAAAIGDIDNDNKSDIAVANYGANNVLLLFGYFRTYSVTQTQILLGHESNPPSVATGDFNSDHYLDIVVVKTGTDSFGILLGYGNGSLALEISYSVPSGSSPYCVCVGDFNNDTRPDIALANYGNDNIGVFLNQGNGIFKDMSAYPTGDQAFPISVVVGDFNYDSILDIAAADFGNDDVAILFGYGNGSFSNAITYSTGYDSDPSAIVVDDFNHDNILDLAVANSETSNVGILFGNRDGSFQVVIVYSTGFESHPDSIITGNINHDQWLDIIIADSTSDNIAILFGYENGTFGIAISYTDITFSNPSGLALGDVNYDNNLDIIITNFGTDNVGILAGDGNGSFTLARSYPLLAGAGPKGVLIANFDNDITWEIVIAEAGIGSVNLLDTYTGADFLNEIMFSTGTGTHPDSVIIGDVNNDNILDVISANSANDNIGVFLGYGNGTFATWNTFYVGLDSHPQDVVLGDFNHDNQIDIATANGYNDSISVLLGFGNGSFSEAIVYPVRADSKPYSIVIADLNNDQKWDFVVAEYGRDNVGVMLGCNCAAFKDQQIYSNKFSLRPTSLTTGDFNNDGYLDIAGAFAANDSVGILFGYGNGAFQELIMYSAGYNSYPSEIISVDINHDNILDIIVANSGSSTLGILLNYGDGTFAPVMLFSTGNNSEPYGAATGDFNNDTHIDVVVANYRSNSIGIFVGYGNGSYGDVIIYSTTDDSRPQSVAVGDFNQDNQLDIVVANYRKDNMGIFIANGNATFQNQIVYSTGYLSMPTFIIVDDFNSDNISDVAVSNKNSDNIGILYGYGNGTFASTALYPTGDGTSPQAIRSGDFNNDAAIDIAVVSPGNNYVLVLYGLGDGRFLLGPSYSTGTKSGPISLAVGDFDGNGRLDISTANYLMDNIGVHISYGNEIFGSESTFSTGTDSSPISVAVSDFNNDGQTDVVVANYGTNNIGILMGFGNGSLAKIVTYSTGDGSGPVAVAVGDLNQDNKSDIIVANSQSDNIYLFFGLGNGTFSPITIYSTGLGSGPYAITVADLDNDQIFDIIVIAAKINSVLVLQGYGNGTFGNQTSYVMGYNYDPYAVAIGDFNGDHWLDIAVANYGGDDIEILLKTC</sequence>
<evidence type="ECO:0000313" key="4">
    <source>
        <dbReference type="EMBL" id="CAF3780609.1"/>
    </source>
</evidence>
<dbReference type="EMBL" id="CAJOAZ010001203">
    <property type="protein sequence ID" value="CAF3780609.1"/>
    <property type="molecule type" value="Genomic_DNA"/>
</dbReference>
<proteinExistence type="predicted"/>
<reference evidence="4" key="1">
    <citation type="submission" date="2021-02" db="EMBL/GenBank/DDBJ databases">
        <authorList>
            <person name="Nowell W R."/>
        </authorList>
    </citation>
    <scope>NUCLEOTIDE SEQUENCE</scope>
</reference>
<name>A0A819A8V6_9BILA</name>
<gene>
    <name evidence="3" type="ORF">JYZ213_LOCUS35490</name>
    <name evidence="4" type="ORF">OXD698_LOCUS17122</name>
</gene>
<dbReference type="SUPFAM" id="SSF69318">
    <property type="entry name" value="Integrin alpha N-terminal domain"/>
    <property type="match status" value="4"/>
</dbReference>
<dbReference type="Gene3D" id="2.130.10.130">
    <property type="entry name" value="Integrin alpha, N-terminal"/>
    <property type="match status" value="6"/>
</dbReference>
<dbReference type="Gene3D" id="2.30.30.100">
    <property type="match status" value="4"/>
</dbReference>
<keyword evidence="2" id="KW-0472">Membrane</keyword>